<protein>
    <recommendedName>
        <fullName evidence="3">Uracil catabolism protein 4</fullName>
    </recommendedName>
</protein>
<name>A0ABR1GUR5_9HYPO</name>
<dbReference type="EMBL" id="JAZAVJ010000158">
    <property type="protein sequence ID" value="KAK7409228.1"/>
    <property type="molecule type" value="Genomic_DNA"/>
</dbReference>
<comment type="caution">
    <text evidence="1">The sequence shown here is derived from an EMBL/GenBank/DDBJ whole genome shotgun (WGS) entry which is preliminary data.</text>
</comment>
<evidence type="ECO:0008006" key="3">
    <source>
        <dbReference type="Google" id="ProtNLM"/>
    </source>
</evidence>
<accession>A0ABR1GUR5</accession>
<gene>
    <name evidence="1" type="ORF">QQX98_008604</name>
</gene>
<dbReference type="PANTHER" id="PTHR31687:SF3">
    <property type="entry name" value="PROTEIN URG3"/>
    <property type="match status" value="1"/>
</dbReference>
<reference evidence="1 2" key="1">
    <citation type="journal article" date="2025" name="Microbiol. Resour. Announc.">
        <title>Draft genome sequences for Neonectria magnoliae and Neonectria punicea, canker pathogens of Liriodendron tulipifera and Acer saccharum in West Virginia.</title>
        <authorList>
            <person name="Petronek H.M."/>
            <person name="Kasson M.T."/>
            <person name="Metheny A.M."/>
            <person name="Stauder C.M."/>
            <person name="Lovett B."/>
            <person name="Lynch S.C."/>
            <person name="Garnas J.R."/>
            <person name="Kasson L.R."/>
            <person name="Stajich J.E."/>
        </authorList>
    </citation>
    <scope>NUCLEOTIDE SEQUENCE [LARGE SCALE GENOMIC DNA]</scope>
    <source>
        <strain evidence="1 2">NRRL 64653</strain>
    </source>
</reference>
<dbReference type="Proteomes" id="UP001498476">
    <property type="component" value="Unassembled WGS sequence"/>
</dbReference>
<keyword evidence="2" id="KW-1185">Reference proteome</keyword>
<organism evidence="1 2">
    <name type="scientific">Neonectria punicea</name>
    <dbReference type="NCBI Taxonomy" id="979145"/>
    <lineage>
        <taxon>Eukaryota</taxon>
        <taxon>Fungi</taxon>
        <taxon>Dikarya</taxon>
        <taxon>Ascomycota</taxon>
        <taxon>Pezizomycotina</taxon>
        <taxon>Sordariomycetes</taxon>
        <taxon>Hypocreomycetidae</taxon>
        <taxon>Hypocreales</taxon>
        <taxon>Nectriaceae</taxon>
        <taxon>Neonectria</taxon>
    </lineage>
</organism>
<evidence type="ECO:0000313" key="1">
    <source>
        <dbReference type="EMBL" id="KAK7409228.1"/>
    </source>
</evidence>
<dbReference type="Pfam" id="PF07958">
    <property type="entry name" value="DUF1688"/>
    <property type="match status" value="1"/>
</dbReference>
<dbReference type="PANTHER" id="PTHR31687">
    <property type="match status" value="1"/>
</dbReference>
<dbReference type="InterPro" id="IPR012469">
    <property type="entry name" value="DUF1688"/>
</dbReference>
<sequence>MQSDADYLLSLQAVRANAAKVLDAATKGELHHFDYDASRMSEVADFVTGVIKRDFGPDRFNEIPPHGRWQHFNVGGVQRVDQLLSKWRGDGYENVEVTRRLIDLFFVSVLLDAGAGDHWRFKEPGTEEYYVRSEGIAVAALYMFKAGAFVSKGAEPDEVDGESTYLHASRGYGLQRLTEETFNEFYQISPENPMVGVPSRVRLLNDLGTSLLQLPEIFGESGRPGNLVDYLIRSAGDSKKLDYEDLWSSLQQVLIPSWPKERTNIEGQPIGDAWPLAVLAEKAEDKSPRNTIQPFHKLTQWLSYSLMVPFVRLLGYEWDNAELGTGLPEYRNGGLFVDLKVLVLKKDVLEEGIKTSGEALPGYDAASDVIVEWRAMTVALLDELYRTISAEFKKEGVTLSMAQMLEAGTWKSGRELAAKYRPETKSSPILTLGDGTLY</sequence>
<evidence type="ECO:0000313" key="2">
    <source>
        <dbReference type="Proteomes" id="UP001498476"/>
    </source>
</evidence>
<proteinExistence type="predicted"/>